<gene>
    <name evidence="1" type="ORF">J4032_28285</name>
</gene>
<evidence type="ECO:0008006" key="3">
    <source>
        <dbReference type="Google" id="ProtNLM"/>
    </source>
</evidence>
<keyword evidence="2" id="KW-1185">Reference proteome</keyword>
<dbReference type="SUPFAM" id="SSF47598">
    <property type="entry name" value="Ribbon-helix-helix"/>
    <property type="match status" value="1"/>
</dbReference>
<dbReference type="EMBL" id="CP071872">
    <property type="protein sequence ID" value="UNM14845.1"/>
    <property type="molecule type" value="Genomic_DNA"/>
</dbReference>
<sequence length="87" mass="9767">MADTTIKITEEVRDRIRTLAEERGLSTRAYIERTIAATPTADERAERTTKAIAYVRANFGVDLGDGDLREGEAWREAIATRQVGSRR</sequence>
<reference evidence="1 2" key="1">
    <citation type="submission" date="2021-03" db="EMBL/GenBank/DDBJ databases">
        <title>Complete genome of Streptomyces formicae strain 1H-GS9 (DSM 100524).</title>
        <authorList>
            <person name="Atanasov K.E."/>
            <person name="Altabella T."/>
            <person name="Ferrer A."/>
        </authorList>
    </citation>
    <scope>NUCLEOTIDE SEQUENCE [LARGE SCALE GENOMIC DNA]</scope>
    <source>
        <strain evidence="1 2">1H-GS9</strain>
    </source>
</reference>
<name>A0ABY3WRW0_9ACTN</name>
<accession>A0ABY3WRW0</accession>
<evidence type="ECO:0000313" key="2">
    <source>
        <dbReference type="Proteomes" id="UP000828924"/>
    </source>
</evidence>
<dbReference type="Proteomes" id="UP000828924">
    <property type="component" value="Chromosome"/>
</dbReference>
<dbReference type="RefSeq" id="WP_242335374.1">
    <property type="nucleotide sequence ID" value="NZ_CP071872.1"/>
</dbReference>
<proteinExistence type="predicted"/>
<dbReference type="InterPro" id="IPR010985">
    <property type="entry name" value="Ribbon_hlx_hlx"/>
</dbReference>
<organism evidence="1 2">
    <name type="scientific">Streptomyces formicae</name>
    <dbReference type="NCBI Taxonomy" id="1616117"/>
    <lineage>
        <taxon>Bacteria</taxon>
        <taxon>Bacillati</taxon>
        <taxon>Actinomycetota</taxon>
        <taxon>Actinomycetes</taxon>
        <taxon>Kitasatosporales</taxon>
        <taxon>Streptomycetaceae</taxon>
        <taxon>Streptomyces</taxon>
    </lineage>
</organism>
<evidence type="ECO:0000313" key="1">
    <source>
        <dbReference type="EMBL" id="UNM14845.1"/>
    </source>
</evidence>
<protein>
    <recommendedName>
        <fullName evidence="3">Ribbon-helix-helix protein CopG domain-containing protein</fullName>
    </recommendedName>
</protein>